<dbReference type="SUPFAM" id="SSF53474">
    <property type="entry name" value="alpha/beta-Hydrolases"/>
    <property type="match status" value="1"/>
</dbReference>
<evidence type="ECO:0000313" key="3">
    <source>
        <dbReference type="Proteomes" id="UP000617634"/>
    </source>
</evidence>
<feature type="domain" description="AB hydrolase-1" evidence="1">
    <location>
        <begin position="33"/>
        <end position="264"/>
    </location>
</feature>
<gene>
    <name evidence="2" type="ORF">I5E68_10445</name>
</gene>
<comment type="caution">
    <text evidence="2">The sequence shown here is derived from an EMBL/GenBank/DDBJ whole genome shotgun (WGS) entry which is preliminary data.</text>
</comment>
<accession>A0A931MLS3</accession>
<dbReference type="Pfam" id="PF12697">
    <property type="entry name" value="Abhydrolase_6"/>
    <property type="match status" value="1"/>
</dbReference>
<dbReference type="RefSeq" id="WP_197163551.1">
    <property type="nucleotide sequence ID" value="NZ_JADZGI010000001.1"/>
</dbReference>
<name>A0A931MLS3_9SPHN</name>
<keyword evidence="3" id="KW-1185">Reference proteome</keyword>
<dbReference type="GO" id="GO:0016020">
    <property type="term" value="C:membrane"/>
    <property type="evidence" value="ECO:0007669"/>
    <property type="project" value="TreeGrafter"/>
</dbReference>
<keyword evidence="2" id="KW-0378">Hydrolase</keyword>
<evidence type="ECO:0000313" key="2">
    <source>
        <dbReference type="EMBL" id="MBH0113366.1"/>
    </source>
</evidence>
<dbReference type="PANTHER" id="PTHR43798">
    <property type="entry name" value="MONOACYLGLYCEROL LIPASE"/>
    <property type="match status" value="1"/>
</dbReference>
<dbReference type="AlphaFoldDB" id="A0A931MLS3"/>
<reference evidence="2" key="1">
    <citation type="submission" date="2020-11" db="EMBL/GenBank/DDBJ databases">
        <title>Novosphingobium aureum sp. nov., a marine bacterium isolated from sediment of a salt flat.</title>
        <authorList>
            <person name="Yoo Y."/>
            <person name="Kim J.-J."/>
        </authorList>
    </citation>
    <scope>NUCLEOTIDE SEQUENCE</scope>
    <source>
        <strain evidence="2">YJ-S2-02</strain>
    </source>
</reference>
<dbReference type="InterPro" id="IPR029058">
    <property type="entry name" value="AB_hydrolase_fold"/>
</dbReference>
<dbReference type="PANTHER" id="PTHR43798:SF33">
    <property type="entry name" value="HYDROLASE, PUTATIVE (AFU_ORTHOLOGUE AFUA_2G14860)-RELATED"/>
    <property type="match status" value="1"/>
</dbReference>
<dbReference type="Proteomes" id="UP000617634">
    <property type="component" value="Unassembled WGS sequence"/>
</dbReference>
<sequence length="277" mass="30673">MLQRLYRPSRFGQLHLRLAGPAKGHGPLAPPVLCLHQTPSNGGDWEALMCHLAHDRWVIAPDMPGYGMSDPPPEPLAIADFVALMRDLVDDLGPAMGIEVQAFDVIGHHTGSVVATQLALDDERVRRLVLCSLPAFDAEMRAQMLAGLDTLFPAPDGSLVLVERLRAFQDAFADTRMSAEQRQVAMAECLRLGARMSWAYRAVFGYDMPAALDRLDREVLVLNARDDLEAVTRTAFVRLRHARLVELTGCGHGFLAFADDEFARLLREHLDLGLRCN</sequence>
<proteinExistence type="predicted"/>
<dbReference type="InterPro" id="IPR050266">
    <property type="entry name" value="AB_hydrolase_sf"/>
</dbReference>
<dbReference type="EMBL" id="JADZGI010000001">
    <property type="protein sequence ID" value="MBH0113366.1"/>
    <property type="molecule type" value="Genomic_DNA"/>
</dbReference>
<dbReference type="Gene3D" id="3.40.50.1820">
    <property type="entry name" value="alpha/beta hydrolase"/>
    <property type="match status" value="1"/>
</dbReference>
<dbReference type="InterPro" id="IPR000073">
    <property type="entry name" value="AB_hydrolase_1"/>
</dbReference>
<dbReference type="GO" id="GO:0016787">
    <property type="term" value="F:hydrolase activity"/>
    <property type="evidence" value="ECO:0007669"/>
    <property type="project" value="UniProtKB-KW"/>
</dbReference>
<organism evidence="2 3">
    <name type="scientific">Novosphingobium aureum</name>
    <dbReference type="NCBI Taxonomy" id="2792964"/>
    <lineage>
        <taxon>Bacteria</taxon>
        <taxon>Pseudomonadati</taxon>
        <taxon>Pseudomonadota</taxon>
        <taxon>Alphaproteobacteria</taxon>
        <taxon>Sphingomonadales</taxon>
        <taxon>Sphingomonadaceae</taxon>
        <taxon>Novosphingobium</taxon>
    </lineage>
</organism>
<protein>
    <submittedName>
        <fullName evidence="2">Alpha/beta fold hydrolase</fullName>
    </submittedName>
</protein>
<evidence type="ECO:0000259" key="1">
    <source>
        <dbReference type="Pfam" id="PF12697"/>
    </source>
</evidence>